<feature type="binding site" description="axial binding residue" evidence="16">
    <location>
        <position position="267"/>
    </location>
    <ligand>
        <name>heme b</name>
        <dbReference type="ChEBI" id="CHEBI:60344"/>
    </ligand>
    <ligandPart>
        <name>Fe</name>
        <dbReference type="ChEBI" id="CHEBI:18248"/>
    </ligandPart>
</feature>
<evidence type="ECO:0000256" key="6">
    <source>
        <dbReference type="ARBA" id="ARBA00022617"/>
    </source>
</evidence>
<feature type="binding site" evidence="16">
    <location>
        <position position="156"/>
    </location>
    <ligand>
        <name>Ca(2+)</name>
        <dbReference type="ChEBI" id="CHEBI:29108"/>
        <label>1</label>
    </ligand>
</feature>
<dbReference type="CDD" id="cd00693">
    <property type="entry name" value="secretory_peroxidase"/>
    <property type="match status" value="1"/>
</dbReference>
<feature type="region of interest" description="Disordered" evidence="20">
    <location>
        <begin position="39"/>
        <end position="99"/>
    </location>
</feature>
<comment type="function">
    <text evidence="2">Removal of H(2)O(2), oxidation of toxic reductants, biosynthesis and degradation of lignin, suberization, auxin catabolism, response to environmental stresses such as wounding, pathogen attack and oxidative stress. These functions might be dependent on each isozyme/isoform in each plant tissue.</text>
</comment>
<dbReference type="GeneID" id="110797277"/>
<reference evidence="23" key="2">
    <citation type="submission" date="2025-08" db="UniProtKB">
        <authorList>
            <consortium name="RefSeq"/>
        </authorList>
    </citation>
    <scope>IDENTIFICATION</scope>
    <source>
        <tissue evidence="23">Leaf</tissue>
    </source>
</reference>
<feature type="active site" description="Proton acceptor" evidence="14">
    <location>
        <position position="146"/>
    </location>
</feature>
<comment type="similarity">
    <text evidence="19">Belongs to the peroxidase family. Classical plant (class III) peroxidase subfamily.</text>
</comment>
<evidence type="ECO:0000256" key="9">
    <source>
        <dbReference type="ARBA" id="ARBA00022837"/>
    </source>
</evidence>
<evidence type="ECO:0000256" key="20">
    <source>
        <dbReference type="SAM" id="MobiDB-lite"/>
    </source>
</evidence>
<dbReference type="AlphaFoldDB" id="A0A9R0J198"/>
<evidence type="ECO:0000256" key="5">
    <source>
        <dbReference type="ARBA" id="ARBA00022559"/>
    </source>
</evidence>
<protein>
    <recommendedName>
        <fullName evidence="3 19">Peroxidase</fullName>
        <ecNumber evidence="3 19">1.11.1.7</ecNumber>
    </recommendedName>
</protein>
<feature type="compositionally biased region" description="Basic residues" evidence="20">
    <location>
        <begin position="51"/>
        <end position="66"/>
    </location>
</feature>
<accession>A0A9R0J198</accession>
<dbReference type="GO" id="GO:0006979">
    <property type="term" value="P:response to oxidative stress"/>
    <property type="evidence" value="ECO:0007669"/>
    <property type="project" value="UniProtKB-UniRule"/>
</dbReference>
<dbReference type="SUPFAM" id="SSF48113">
    <property type="entry name" value="Heme-dependent peroxidases"/>
    <property type="match status" value="1"/>
</dbReference>
<feature type="disulfide bond" evidence="18">
    <location>
        <begin position="111"/>
        <end position="191"/>
    </location>
</feature>
<dbReference type="PRINTS" id="PR00461">
    <property type="entry name" value="PLPEROXIDASE"/>
</dbReference>
<evidence type="ECO:0000256" key="11">
    <source>
        <dbReference type="ARBA" id="ARBA00023004"/>
    </source>
</evidence>
<evidence type="ECO:0000256" key="12">
    <source>
        <dbReference type="ARBA" id="ARBA00023157"/>
    </source>
</evidence>
<keyword evidence="22" id="KW-1185">Reference proteome</keyword>
<feature type="site" description="Transition state stabilizer" evidence="17">
    <location>
        <position position="142"/>
    </location>
</feature>
<dbReference type="GO" id="GO:0140825">
    <property type="term" value="F:lactoperoxidase activity"/>
    <property type="evidence" value="ECO:0007669"/>
    <property type="project" value="UniProtKB-EC"/>
</dbReference>
<feature type="disulfide bond" evidence="18">
    <location>
        <begin position="148"/>
        <end position="153"/>
    </location>
</feature>
<evidence type="ECO:0000256" key="8">
    <source>
        <dbReference type="ARBA" id="ARBA00022729"/>
    </source>
</evidence>
<keyword evidence="11 16" id="KW-0408">Iron</keyword>
<feature type="binding site" evidence="16">
    <location>
        <position position="152"/>
    </location>
    <ligand>
        <name>Ca(2+)</name>
        <dbReference type="ChEBI" id="CHEBI:29108"/>
        <label>1</label>
    </ligand>
</feature>
<feature type="binding site" evidence="16">
    <location>
        <position position="328"/>
    </location>
    <ligand>
        <name>Ca(2+)</name>
        <dbReference type="ChEBI" id="CHEBI:29108"/>
        <label>2</label>
    </ligand>
</feature>
<evidence type="ECO:0000256" key="13">
    <source>
        <dbReference type="ARBA" id="ARBA00023324"/>
    </source>
</evidence>
<evidence type="ECO:0000256" key="3">
    <source>
        <dbReference type="ARBA" id="ARBA00012313"/>
    </source>
</evidence>
<dbReference type="GO" id="GO:0020037">
    <property type="term" value="F:heme binding"/>
    <property type="evidence" value="ECO:0007669"/>
    <property type="project" value="UniProtKB-UniRule"/>
</dbReference>
<comment type="cofactor">
    <cofactor evidence="16 19">
        <name>Ca(2+)</name>
        <dbReference type="ChEBI" id="CHEBI:29108"/>
    </cofactor>
    <text evidence="16 19">Binds 2 calcium ions per subunit.</text>
</comment>
<feature type="binding site" evidence="15">
    <location>
        <position position="237"/>
    </location>
    <ligand>
        <name>substrate</name>
    </ligand>
</feature>
<dbReference type="GO" id="GO:0046872">
    <property type="term" value="F:metal ion binding"/>
    <property type="evidence" value="ECO:0007669"/>
    <property type="project" value="UniProtKB-UniRule"/>
</dbReference>
<comment type="cofactor">
    <cofactor evidence="16 19">
        <name>heme b</name>
        <dbReference type="ChEBI" id="CHEBI:60344"/>
    </cofactor>
    <text evidence="16 19">Binds 1 heme b (iron(II)-protoporphyrin IX) group per subunit.</text>
</comment>
<dbReference type="PROSITE" id="PS50873">
    <property type="entry name" value="PEROXIDASE_4"/>
    <property type="match status" value="1"/>
</dbReference>
<keyword evidence="5 19" id="KW-0575">Peroxidase</keyword>
<keyword evidence="13 19" id="KW-0376">Hydrogen peroxide</keyword>
<evidence type="ECO:0000256" key="4">
    <source>
        <dbReference type="ARBA" id="ARBA00022525"/>
    </source>
</evidence>
<keyword evidence="6 19" id="KW-0349">Heme</keyword>
<dbReference type="EC" id="1.11.1.7" evidence="3 19"/>
<feature type="disulfide bond" evidence="18">
    <location>
        <begin position="197"/>
        <end position="396"/>
    </location>
</feature>
<feature type="signal peptide" evidence="19">
    <location>
        <begin position="1"/>
        <end position="26"/>
    </location>
</feature>
<sequence>MGFGILLKAITLWLVLVLSSVGKSNAGFGLRLGLSKASHNRKSHESGHAPKGYHGKSRHFKGRRVGHGSNKPPSFVPPINTSSPPNLPPNKYTSSPSRPSGLQVGFYKGLCPNRLVDIESTLITKVQQQFRQDPTILPALLRMQFHDCFVHGCDASILINGPSTEKTAGPNLSVRGYALIDALKDIAEEQCPGVVSCADIIAIATKQVIKMGGGPDYSVQTGRNDGLVSRAQDVNLPSPFLTVSESISAFDAKRFTTEEMVILLGCHTVGISQCTFFQDRLYQGNTQFDPKMDPILRKQLQPTCPKGTTSNNNSTFLDQNPQSSNKLDNSFFVQILNQRGILPIDQALARHPQTIAFVQQFARSATLFNNKLASAMVKLQALDVLTGNQGQIRKTCSRIN</sequence>
<evidence type="ECO:0000259" key="21">
    <source>
        <dbReference type="PROSITE" id="PS50873"/>
    </source>
</evidence>
<evidence type="ECO:0000256" key="16">
    <source>
        <dbReference type="PIRSR" id="PIRSR600823-3"/>
    </source>
</evidence>
<dbReference type="InterPro" id="IPR010255">
    <property type="entry name" value="Haem_peroxidase_sf"/>
</dbReference>
<feature type="disulfide bond" evidence="18">
    <location>
        <begin position="274"/>
        <end position="304"/>
    </location>
</feature>
<dbReference type="GO" id="GO:0042744">
    <property type="term" value="P:hydrogen peroxide catabolic process"/>
    <property type="evidence" value="ECO:0007669"/>
    <property type="project" value="UniProtKB-KW"/>
</dbReference>
<proteinExistence type="inferred from homology"/>
<evidence type="ECO:0000313" key="22">
    <source>
        <dbReference type="Proteomes" id="UP000813463"/>
    </source>
</evidence>
<dbReference type="RefSeq" id="XP_021858064.1">
    <property type="nucleotide sequence ID" value="XM_022002372.2"/>
</dbReference>
<evidence type="ECO:0000256" key="18">
    <source>
        <dbReference type="PIRSR" id="PIRSR600823-5"/>
    </source>
</evidence>
<dbReference type="InterPro" id="IPR033905">
    <property type="entry name" value="Secretory_peroxidase"/>
</dbReference>
<keyword evidence="8 19" id="KW-0732">Signal</keyword>
<evidence type="ECO:0000256" key="14">
    <source>
        <dbReference type="PIRSR" id="PIRSR600823-1"/>
    </source>
</evidence>
<evidence type="ECO:0000256" key="1">
    <source>
        <dbReference type="ARBA" id="ARBA00000189"/>
    </source>
</evidence>
<dbReference type="Gene3D" id="1.10.520.10">
    <property type="match status" value="1"/>
</dbReference>
<reference evidence="22" key="1">
    <citation type="journal article" date="2021" name="Nat. Commun.">
        <title>Genomic analyses provide insights into spinach domestication and the genetic basis of agronomic traits.</title>
        <authorList>
            <person name="Cai X."/>
            <person name="Sun X."/>
            <person name="Xu C."/>
            <person name="Sun H."/>
            <person name="Wang X."/>
            <person name="Ge C."/>
            <person name="Zhang Z."/>
            <person name="Wang Q."/>
            <person name="Fei Z."/>
            <person name="Jiao C."/>
            <person name="Wang Q."/>
        </authorList>
    </citation>
    <scope>NUCLEOTIDE SEQUENCE [LARGE SCALE GENOMIC DNA]</scope>
    <source>
        <strain evidence="22">cv. Varoflay</strain>
    </source>
</reference>
<feature type="binding site" evidence="16">
    <location>
        <position position="165"/>
    </location>
    <ligand>
        <name>Ca(2+)</name>
        <dbReference type="ChEBI" id="CHEBI:29108"/>
        <label>1</label>
    </ligand>
</feature>
<name>A0A9R0J198_SPIOL</name>
<keyword evidence="4 19" id="KW-0964">Secreted</keyword>
<dbReference type="PANTHER" id="PTHR31517">
    <property type="match status" value="1"/>
</dbReference>
<evidence type="ECO:0000256" key="2">
    <source>
        <dbReference type="ARBA" id="ARBA00002322"/>
    </source>
</evidence>
<dbReference type="PANTHER" id="PTHR31517:SF59">
    <property type="entry name" value="PEROXIDASE"/>
    <property type="match status" value="1"/>
</dbReference>
<evidence type="ECO:0000256" key="17">
    <source>
        <dbReference type="PIRSR" id="PIRSR600823-4"/>
    </source>
</evidence>
<dbReference type="Pfam" id="PF00141">
    <property type="entry name" value="peroxidase"/>
    <property type="match status" value="1"/>
</dbReference>
<gene>
    <name evidence="23" type="primary">LOC110797277</name>
</gene>
<dbReference type="Gene3D" id="1.10.420.10">
    <property type="entry name" value="Peroxidase, domain 2"/>
    <property type="match status" value="1"/>
</dbReference>
<dbReference type="OrthoDB" id="2113341at2759"/>
<dbReference type="Proteomes" id="UP000813463">
    <property type="component" value="Chromosome 4"/>
</dbReference>
<feature type="binding site" evidence="16">
    <location>
        <position position="150"/>
    </location>
    <ligand>
        <name>Ca(2+)</name>
        <dbReference type="ChEBI" id="CHEBI:29108"/>
        <label>1</label>
    </ligand>
</feature>
<feature type="binding site" evidence="16">
    <location>
        <position position="147"/>
    </location>
    <ligand>
        <name>Ca(2+)</name>
        <dbReference type="ChEBI" id="CHEBI:29108"/>
        <label>1</label>
    </ligand>
</feature>
<evidence type="ECO:0000256" key="15">
    <source>
        <dbReference type="PIRSR" id="PIRSR600823-2"/>
    </source>
</evidence>
<dbReference type="PRINTS" id="PR00458">
    <property type="entry name" value="PEROXIDASE"/>
</dbReference>
<comment type="subcellular location">
    <subcellularLocation>
        <location evidence="19">Secreted</location>
    </subcellularLocation>
</comment>
<dbReference type="FunFam" id="1.10.420.10:FF:000007">
    <property type="entry name" value="Peroxidase"/>
    <property type="match status" value="1"/>
</dbReference>
<comment type="catalytic activity">
    <reaction evidence="1 19">
        <text>2 a phenolic donor + H2O2 = 2 a phenolic radical donor + 2 H2O</text>
        <dbReference type="Rhea" id="RHEA:56136"/>
        <dbReference type="ChEBI" id="CHEBI:15377"/>
        <dbReference type="ChEBI" id="CHEBI:16240"/>
        <dbReference type="ChEBI" id="CHEBI:139520"/>
        <dbReference type="ChEBI" id="CHEBI:139521"/>
        <dbReference type="EC" id="1.11.1.7"/>
    </reaction>
</comment>
<evidence type="ECO:0000256" key="19">
    <source>
        <dbReference type="RuleBase" id="RU362060"/>
    </source>
</evidence>
<dbReference type="InterPro" id="IPR000823">
    <property type="entry name" value="Peroxidase_pln"/>
</dbReference>
<organism evidence="22 23">
    <name type="scientific">Spinacia oleracea</name>
    <name type="common">Spinach</name>
    <dbReference type="NCBI Taxonomy" id="3562"/>
    <lineage>
        <taxon>Eukaryota</taxon>
        <taxon>Viridiplantae</taxon>
        <taxon>Streptophyta</taxon>
        <taxon>Embryophyta</taxon>
        <taxon>Tracheophyta</taxon>
        <taxon>Spermatophyta</taxon>
        <taxon>Magnoliopsida</taxon>
        <taxon>eudicotyledons</taxon>
        <taxon>Gunneridae</taxon>
        <taxon>Pentapetalae</taxon>
        <taxon>Caryophyllales</taxon>
        <taxon>Chenopodiaceae</taxon>
        <taxon>Chenopodioideae</taxon>
        <taxon>Anserineae</taxon>
        <taxon>Spinacia</taxon>
    </lineage>
</organism>
<dbReference type="KEGG" id="soe:110797277"/>
<dbReference type="GO" id="GO:0005576">
    <property type="term" value="C:extracellular region"/>
    <property type="evidence" value="ECO:0007669"/>
    <property type="project" value="UniProtKB-SubCell"/>
</dbReference>
<keyword evidence="10 19" id="KW-0560">Oxidoreductase</keyword>
<feature type="binding site" evidence="16">
    <location>
        <position position="154"/>
    </location>
    <ligand>
        <name>Ca(2+)</name>
        <dbReference type="ChEBI" id="CHEBI:29108"/>
        <label>1</label>
    </ligand>
</feature>
<keyword evidence="7 16" id="KW-0479">Metal-binding</keyword>
<feature type="chain" id="PRO_5040539072" description="Peroxidase" evidence="19">
    <location>
        <begin position="27"/>
        <end position="400"/>
    </location>
</feature>
<keyword evidence="9 16" id="KW-0106">Calcium</keyword>
<feature type="domain" description="Plant heme peroxidase family profile" evidence="21">
    <location>
        <begin position="101"/>
        <end position="400"/>
    </location>
</feature>
<feature type="binding site" evidence="16">
    <location>
        <position position="268"/>
    </location>
    <ligand>
        <name>Ca(2+)</name>
        <dbReference type="ChEBI" id="CHEBI:29108"/>
        <label>2</label>
    </ligand>
</feature>
<dbReference type="InterPro" id="IPR002016">
    <property type="entry name" value="Haem_peroxidase"/>
</dbReference>
<evidence type="ECO:0000313" key="23">
    <source>
        <dbReference type="RefSeq" id="XP_021858064.1"/>
    </source>
</evidence>
<evidence type="ECO:0000256" key="7">
    <source>
        <dbReference type="ARBA" id="ARBA00022723"/>
    </source>
</evidence>
<evidence type="ECO:0000256" key="10">
    <source>
        <dbReference type="ARBA" id="ARBA00023002"/>
    </source>
</evidence>
<keyword evidence="12 18" id="KW-1015">Disulfide bond</keyword>